<keyword evidence="2" id="KW-1185">Reference proteome</keyword>
<dbReference type="EMBL" id="JAACJJ010000028">
    <property type="protein sequence ID" value="KAF5322861.1"/>
    <property type="molecule type" value="Genomic_DNA"/>
</dbReference>
<reference evidence="1 2" key="1">
    <citation type="journal article" date="2020" name="ISME J.">
        <title>Uncovering the hidden diversity of litter-decomposition mechanisms in mushroom-forming fungi.</title>
        <authorList>
            <person name="Floudas D."/>
            <person name="Bentzer J."/>
            <person name="Ahren D."/>
            <person name="Johansson T."/>
            <person name="Persson P."/>
            <person name="Tunlid A."/>
        </authorList>
    </citation>
    <scope>NUCLEOTIDE SEQUENCE [LARGE SCALE GENOMIC DNA]</scope>
    <source>
        <strain evidence="1 2">CBS 101986</strain>
    </source>
</reference>
<gene>
    <name evidence="1" type="ORF">D9619_001246</name>
</gene>
<sequence length="826" mass="90192">MLLFAILQLLATRASMLLPVAVIGLVTVPLVLVNVLTIDAPKPSTTMFSLDSVEAVMCSRQMGNGLYAASGFVHPMAGKLVKNVVLPYVCGSPEVLVPPTTPSSYHEGLPIGDRVRRNASHLAHPGVSEHSEKDANKGVPRGIHPSFMALGLGLGVRASSFQLLPLPLSSEEFQIGRGVRRSARLSPFHNLPQPFYTSVLLPHPPRAKWIYVDTVLKATAFLVLILIAPFLDAPLARLECKMGLHADHGCRKPRPSLPPSIILDLLVPSDGDPWTMLRTPEPLANQHDVYTCMEGMSKMQPIYSQAEPSPGDFFFFVNREDNTNLVFGAGILLQLLRSASVTPTNAQGPWLHEPRTILLPSIPAHWLIERPSHRGFLPSPPNQTALPDHNRIFFNVSAVQFPPLAYLDSFNLSRLRLTPNAIGLCIILLPKISILKGNFKSLNKWGAQGSSSLASADNAAHPEVPPEKMDEMEEVNLSSSIPIESINNSVEVAGNETACIAEAIDDAVDNIPQLSPTTARTVDRHIYKPRLTSLPRRDRRKRFFELWLRVGLHKKASPVEMGAMAAVTSDEEDDDDEVFDYLSPTGLRQKSTAPVSELKVDAPFISEQDQDNADGDDDDEVFDYLSPTGLRRKTPAQEHSLMTPDDSTLSCYSNLGTCSSVQVTPDPFIEDIVSCDIGELFAPESPVITVSLSRQESLETIHVLDIEDNKGYDTDSLFEDDSGTITVSLSSSSTLNQLSKAITPSKVEQDVALGASRPSTVARLPPGTSSSNLTLDFVDRFMSIYCKDQSVDRSLWSSIHAPSKTGHVAQQQPLHCTLSGAPRVHL</sequence>
<organism evidence="1 2">
    <name type="scientific">Psilocybe cf. subviscida</name>
    <dbReference type="NCBI Taxonomy" id="2480587"/>
    <lineage>
        <taxon>Eukaryota</taxon>
        <taxon>Fungi</taxon>
        <taxon>Dikarya</taxon>
        <taxon>Basidiomycota</taxon>
        <taxon>Agaricomycotina</taxon>
        <taxon>Agaricomycetes</taxon>
        <taxon>Agaricomycetidae</taxon>
        <taxon>Agaricales</taxon>
        <taxon>Agaricineae</taxon>
        <taxon>Strophariaceae</taxon>
        <taxon>Psilocybe</taxon>
    </lineage>
</organism>
<proteinExistence type="predicted"/>
<evidence type="ECO:0000313" key="1">
    <source>
        <dbReference type="EMBL" id="KAF5322861.1"/>
    </source>
</evidence>
<comment type="caution">
    <text evidence="1">The sequence shown here is derived from an EMBL/GenBank/DDBJ whole genome shotgun (WGS) entry which is preliminary data.</text>
</comment>
<accession>A0A8H5BHA8</accession>
<dbReference type="AlphaFoldDB" id="A0A8H5BHA8"/>
<name>A0A8H5BHA8_9AGAR</name>
<protein>
    <submittedName>
        <fullName evidence="1">Uncharacterized protein</fullName>
    </submittedName>
</protein>
<dbReference type="Proteomes" id="UP000567179">
    <property type="component" value="Unassembled WGS sequence"/>
</dbReference>
<evidence type="ECO:0000313" key="2">
    <source>
        <dbReference type="Proteomes" id="UP000567179"/>
    </source>
</evidence>